<gene>
    <name evidence="1" type="ORF">FHY56_17300</name>
</gene>
<proteinExistence type="predicted"/>
<evidence type="ECO:0000313" key="1">
    <source>
        <dbReference type="EMBL" id="TPF73921.1"/>
    </source>
</evidence>
<dbReference type="RefSeq" id="WP_140906367.1">
    <property type="nucleotide sequence ID" value="NZ_JBHTMD010000006.1"/>
</dbReference>
<dbReference type="AlphaFoldDB" id="A0A502BJR7"/>
<organism evidence="1 2">
    <name type="scientific">Brucella gallinifaecis</name>
    <dbReference type="NCBI Taxonomy" id="215590"/>
    <lineage>
        <taxon>Bacteria</taxon>
        <taxon>Pseudomonadati</taxon>
        <taxon>Pseudomonadota</taxon>
        <taxon>Alphaproteobacteria</taxon>
        <taxon>Hyphomicrobiales</taxon>
        <taxon>Brucellaceae</taxon>
        <taxon>Brucella/Ochrobactrum group</taxon>
        <taxon>Brucella</taxon>
    </lineage>
</organism>
<dbReference type="Proteomes" id="UP000315388">
    <property type="component" value="Unassembled WGS sequence"/>
</dbReference>
<reference evidence="1 2" key="1">
    <citation type="journal article" date="2003" name="Int. J. Syst. Evol. Microbiol.">
        <title>Towards a standardized format for the description of a novel species (of an established genus): Ochrobactrum gallinifaecis sp. nov.</title>
        <authorList>
            <person name="Kampfer P."/>
            <person name="Buczolits S."/>
            <person name="Albrecht A."/>
            <person name="Busse H.J."/>
            <person name="Stackebrandt E."/>
        </authorList>
    </citation>
    <scope>NUCLEOTIDE SEQUENCE [LARGE SCALE GENOMIC DNA]</scope>
    <source>
        <strain evidence="1 2">ISO 196</strain>
    </source>
</reference>
<keyword evidence="2" id="KW-1185">Reference proteome</keyword>
<accession>A0A502BJR7</accession>
<name>A0A502BJR7_9HYPH</name>
<sequence length="198" mass="21807">MTTDHYTIKDIKQSVFVILDNIFGDNPIYLTVKKAIGDSIDTFKIGDGRVYKTDHSPEPNVSENCAVYNLNGDRVNGGTNSDVVTNLKSSGNVKLYAGANVGSSFDKGDVLIGNNLNHQEEFHFDAKSINSNGGGAVFGFDKGDKLYIDNSNYHNDAIIFKTTQFSTLVQYTNNDGSKSIINVNHLQNGFDINDIYYQ</sequence>
<dbReference type="EMBL" id="VEWJ01000025">
    <property type="protein sequence ID" value="TPF73921.1"/>
    <property type="molecule type" value="Genomic_DNA"/>
</dbReference>
<protein>
    <submittedName>
        <fullName evidence="1">Uncharacterized protein</fullName>
    </submittedName>
</protein>
<comment type="caution">
    <text evidence="1">The sequence shown here is derived from an EMBL/GenBank/DDBJ whole genome shotgun (WGS) entry which is preliminary data.</text>
</comment>
<evidence type="ECO:0000313" key="2">
    <source>
        <dbReference type="Proteomes" id="UP000315388"/>
    </source>
</evidence>